<keyword evidence="1" id="KW-0863">Zinc-finger</keyword>
<proteinExistence type="predicted"/>
<dbReference type="InterPro" id="IPR001841">
    <property type="entry name" value="Znf_RING"/>
</dbReference>
<protein>
    <recommendedName>
        <fullName evidence="2">RING-type domain-containing protein</fullName>
    </recommendedName>
</protein>
<name>A0A5C6SVL6_FUSOC</name>
<dbReference type="PANTHER" id="PTHR47662">
    <property type="entry name" value="RING-TYPE DOMAIN-CONTAINING PROTEIN"/>
    <property type="match status" value="1"/>
</dbReference>
<dbReference type="Pfam" id="PF13639">
    <property type="entry name" value="zf-RING_2"/>
    <property type="match status" value="1"/>
</dbReference>
<organism evidence="3 4">
    <name type="scientific">Fusarium oxysporum f. sp. cubense</name>
    <dbReference type="NCBI Taxonomy" id="61366"/>
    <lineage>
        <taxon>Eukaryota</taxon>
        <taxon>Fungi</taxon>
        <taxon>Dikarya</taxon>
        <taxon>Ascomycota</taxon>
        <taxon>Pezizomycotina</taxon>
        <taxon>Sordariomycetes</taxon>
        <taxon>Hypocreomycetidae</taxon>
        <taxon>Hypocreales</taxon>
        <taxon>Nectriaceae</taxon>
        <taxon>Fusarium</taxon>
        <taxon>Fusarium oxysporum species complex</taxon>
    </lineage>
</organism>
<dbReference type="PROSITE" id="PS50089">
    <property type="entry name" value="ZF_RING_2"/>
    <property type="match status" value="1"/>
</dbReference>
<feature type="non-terminal residue" evidence="3">
    <location>
        <position position="1"/>
    </location>
</feature>
<dbReference type="EMBL" id="VMNF01000008">
    <property type="protein sequence ID" value="TXC02652.1"/>
    <property type="molecule type" value="Genomic_DNA"/>
</dbReference>
<evidence type="ECO:0000259" key="2">
    <source>
        <dbReference type="PROSITE" id="PS50089"/>
    </source>
</evidence>
<dbReference type="Proteomes" id="UP000321331">
    <property type="component" value="Unassembled WGS sequence"/>
</dbReference>
<comment type="caution">
    <text evidence="3">The sequence shown here is derived from an EMBL/GenBank/DDBJ whole genome shotgun (WGS) entry which is preliminary data.</text>
</comment>
<keyword evidence="1" id="KW-0479">Metal-binding</keyword>
<dbReference type="GO" id="GO:0008270">
    <property type="term" value="F:zinc ion binding"/>
    <property type="evidence" value="ECO:0007669"/>
    <property type="project" value="UniProtKB-KW"/>
</dbReference>
<evidence type="ECO:0000313" key="4">
    <source>
        <dbReference type="Proteomes" id="UP000321331"/>
    </source>
</evidence>
<evidence type="ECO:0000313" key="3">
    <source>
        <dbReference type="EMBL" id="TXC02652.1"/>
    </source>
</evidence>
<accession>A0A5C6SVL6</accession>
<dbReference type="SUPFAM" id="SSF57850">
    <property type="entry name" value="RING/U-box"/>
    <property type="match status" value="1"/>
</dbReference>
<dbReference type="AlphaFoldDB" id="A0A5C6SVL6"/>
<sequence length="71" mass="8311">AICPEVFRDLDTVRRLNCEHLLQRKCIDLWLQKQHVNCPLCKSVYVARPEGNMEVQRAKVNERRNSEGESS</sequence>
<reference evidence="3 4" key="1">
    <citation type="submission" date="2019-07" db="EMBL/GenBank/DDBJ databases">
        <title>The First High-Quality Draft Genome Sequence of the Causal Agent of the Current Panama Disease Epidemic.</title>
        <authorList>
            <person name="Warmington R.J."/>
            <person name="Kay W."/>
            <person name="Jeffries A."/>
            <person name="Bebber D."/>
            <person name="Moore K."/>
            <person name="Studholme D.J."/>
        </authorList>
    </citation>
    <scope>NUCLEOTIDE SEQUENCE [LARGE SCALE GENOMIC DNA]</scope>
    <source>
        <strain evidence="3 4">TR4</strain>
    </source>
</reference>
<keyword evidence="1" id="KW-0862">Zinc</keyword>
<gene>
    <name evidence="3" type="ORF">FocTR4_00015757</name>
</gene>
<feature type="domain" description="RING-type" evidence="2">
    <location>
        <begin position="2"/>
        <end position="42"/>
    </location>
</feature>
<dbReference type="InterPro" id="IPR013083">
    <property type="entry name" value="Znf_RING/FYVE/PHD"/>
</dbReference>
<dbReference type="Gene3D" id="3.30.40.10">
    <property type="entry name" value="Zinc/RING finger domain, C3HC4 (zinc finger)"/>
    <property type="match status" value="1"/>
</dbReference>
<evidence type="ECO:0000256" key="1">
    <source>
        <dbReference type="PROSITE-ProRule" id="PRU00175"/>
    </source>
</evidence>
<dbReference type="PANTHER" id="PTHR47662:SF1">
    <property type="entry name" value="RING-TYPE DOMAIN-CONTAINING PROTEIN"/>
    <property type="match status" value="1"/>
</dbReference>